<dbReference type="GO" id="GO:0005634">
    <property type="term" value="C:nucleus"/>
    <property type="evidence" value="ECO:0007669"/>
    <property type="project" value="UniProtKB-SubCell"/>
</dbReference>
<evidence type="ECO:0000256" key="6">
    <source>
        <dbReference type="ARBA" id="ARBA00023015"/>
    </source>
</evidence>
<dbReference type="InterPro" id="IPR000286">
    <property type="entry name" value="HDACs"/>
</dbReference>
<keyword evidence="8" id="KW-0539">Nucleus</keyword>
<feature type="domain" description="Histone deacetylase" evidence="10">
    <location>
        <begin position="34"/>
        <end position="326"/>
    </location>
</feature>
<dbReference type="PRINTS" id="PR01271">
    <property type="entry name" value="HISDACETLASE"/>
</dbReference>
<reference evidence="11" key="1">
    <citation type="submission" date="2013-04" db="EMBL/GenBank/DDBJ databases">
        <title>The Genome Sequence of Fonticula alba ATCC 38817.</title>
        <authorList>
            <consortium name="The Broad Institute Genomics Platform"/>
            <person name="Russ C."/>
            <person name="Cuomo C."/>
            <person name="Burger G."/>
            <person name="Gray M.W."/>
            <person name="Holland P.W.H."/>
            <person name="King N."/>
            <person name="Lang F.B.F."/>
            <person name="Roger A.J."/>
            <person name="Ruiz-Trillo I."/>
            <person name="Brown M."/>
            <person name="Walker B."/>
            <person name="Young S."/>
            <person name="Zeng Q."/>
            <person name="Gargeya S."/>
            <person name="Fitzgerald M."/>
            <person name="Haas B."/>
            <person name="Abouelleil A."/>
            <person name="Allen A.W."/>
            <person name="Alvarado L."/>
            <person name="Arachchi H.M."/>
            <person name="Berlin A.M."/>
            <person name="Chapman S.B."/>
            <person name="Gainer-Dewar J."/>
            <person name="Goldberg J."/>
            <person name="Griggs A."/>
            <person name="Gujja S."/>
            <person name="Hansen M."/>
            <person name="Howarth C."/>
            <person name="Imamovic A."/>
            <person name="Ireland A."/>
            <person name="Larimer J."/>
            <person name="McCowan C."/>
            <person name="Murphy C."/>
            <person name="Pearson M."/>
            <person name="Poon T.W."/>
            <person name="Priest M."/>
            <person name="Roberts A."/>
            <person name="Saif S."/>
            <person name="Shea T."/>
            <person name="Sisk P."/>
            <person name="Sykes S."/>
            <person name="Wortman J."/>
            <person name="Nusbaum C."/>
            <person name="Birren B."/>
        </authorList>
    </citation>
    <scope>NUCLEOTIDE SEQUENCE [LARGE SCALE GENOMIC DNA]</scope>
    <source>
        <strain evidence="11">ATCC 38817</strain>
    </source>
</reference>
<keyword evidence="6" id="KW-0805">Transcription regulation</keyword>
<evidence type="ECO:0000256" key="2">
    <source>
        <dbReference type="ARBA" id="ARBA00006457"/>
    </source>
</evidence>
<dbReference type="AlphaFoldDB" id="A0A058Z2N4"/>
<organism evidence="11">
    <name type="scientific">Fonticula alba</name>
    <name type="common">Slime mold</name>
    <dbReference type="NCBI Taxonomy" id="691883"/>
    <lineage>
        <taxon>Eukaryota</taxon>
        <taxon>Rotosphaerida</taxon>
        <taxon>Fonticulaceae</taxon>
        <taxon>Fonticula</taxon>
    </lineage>
</organism>
<sequence>MSHRPAFQSQRHYNDRISYFSDPSIGNFHFGAFHPMKPHRIVLTHHLVSSYGLHNSMSIFRPRRATEHEMRQFHSADYIDFLKRVTPSNIHSFTLDTLTRFNFGDDCPVFPGMFDFCQRYAGGSLDGAYKLNDGSSDVAINWSGGLHHAKKFEASGFCYVNDIVLAILELLRVHARVMYIDIDVHHGDGVQEAFYVTDRVMTLSFHKYDGHFFPRTGDITEVGVGAGTNFSINVPLKDGIDDESYQSIFQPVVRRAIEHFNPGAIVLQCGADSLGCDRLGRFNLSVRGHGECVRFVRSFNRPTLVLGGGGYTVRNVARCWTWETAVVCGQDIPDEIPSNPYIDYFAPSFLLHDPGITTSSSHAAVGSGMSSSAARAALKEDRAYLKGLEAKVAEIFRRITHAPSVQMQELPPPLTRFGDDADGSSSDSGDEDHPGSDGSGGLDVGDPFRSAGRAGDLIIDDPARQSPGGRGSSRPAGALSSRRDGRFIGRTRSDRLPHVSSVPDDVGCGALLVGAPAKRRAGASADSRPTRARPDDDLDIVGTGRGVGLGASNRPRPGPD</sequence>
<evidence type="ECO:0000256" key="7">
    <source>
        <dbReference type="ARBA" id="ARBA00023163"/>
    </source>
</evidence>
<evidence type="ECO:0000256" key="8">
    <source>
        <dbReference type="ARBA" id="ARBA00023242"/>
    </source>
</evidence>
<dbReference type="OrthoDB" id="1918432at2759"/>
<protein>
    <recommendedName>
        <fullName evidence="3">histone deacetylase</fullName>
        <ecNumber evidence="3">3.5.1.98</ecNumber>
    </recommendedName>
</protein>
<dbReference type="eggNOG" id="KOG1342">
    <property type="taxonomic scope" value="Eukaryota"/>
</dbReference>
<dbReference type="EMBL" id="KB932208">
    <property type="protein sequence ID" value="KCV68495.1"/>
    <property type="molecule type" value="Genomic_DNA"/>
</dbReference>
<keyword evidence="4" id="KW-0378">Hydrolase</keyword>
<feature type="compositionally biased region" description="Low complexity" evidence="9">
    <location>
        <begin position="464"/>
        <end position="480"/>
    </location>
</feature>
<feature type="compositionally biased region" description="Basic and acidic residues" evidence="9">
    <location>
        <begin position="481"/>
        <end position="497"/>
    </location>
</feature>
<dbReference type="GO" id="GO:0040029">
    <property type="term" value="P:epigenetic regulation of gene expression"/>
    <property type="evidence" value="ECO:0007669"/>
    <property type="project" value="TreeGrafter"/>
</dbReference>
<dbReference type="PANTHER" id="PTHR10625">
    <property type="entry name" value="HISTONE DEACETYLASE HDAC1-RELATED"/>
    <property type="match status" value="1"/>
</dbReference>
<name>A0A058Z2N4_FONAL</name>
<dbReference type="OMA" id="GWLRAFH"/>
<evidence type="ECO:0000256" key="4">
    <source>
        <dbReference type="ARBA" id="ARBA00022801"/>
    </source>
</evidence>
<dbReference type="GO" id="GO:0141221">
    <property type="term" value="F:histone deacetylase activity, hydrolytic mechanism"/>
    <property type="evidence" value="ECO:0007669"/>
    <property type="project" value="UniProtKB-EC"/>
</dbReference>
<evidence type="ECO:0000313" key="11">
    <source>
        <dbReference type="EMBL" id="KCV68495.1"/>
    </source>
</evidence>
<evidence type="ECO:0000259" key="10">
    <source>
        <dbReference type="Pfam" id="PF00850"/>
    </source>
</evidence>
<accession>A0A058Z2N4</accession>
<evidence type="ECO:0000256" key="9">
    <source>
        <dbReference type="SAM" id="MobiDB-lite"/>
    </source>
</evidence>
<dbReference type="SUPFAM" id="SSF52768">
    <property type="entry name" value="Arginase/deacetylase"/>
    <property type="match status" value="1"/>
</dbReference>
<dbReference type="InterPro" id="IPR037138">
    <property type="entry name" value="His_deacetylse_dom_sf"/>
</dbReference>
<comment type="subcellular location">
    <subcellularLocation>
        <location evidence="1">Nucleus</location>
    </subcellularLocation>
</comment>
<evidence type="ECO:0000256" key="3">
    <source>
        <dbReference type="ARBA" id="ARBA00012111"/>
    </source>
</evidence>
<dbReference type="InterPro" id="IPR003084">
    <property type="entry name" value="HDAC_I/II"/>
</dbReference>
<dbReference type="Pfam" id="PF00850">
    <property type="entry name" value="Hist_deacetyl"/>
    <property type="match status" value="1"/>
</dbReference>
<dbReference type="GeneID" id="20529511"/>
<dbReference type="EC" id="3.5.1.98" evidence="3"/>
<proteinExistence type="inferred from homology"/>
<dbReference type="PRINTS" id="PR01270">
    <property type="entry name" value="HDASUPER"/>
</dbReference>
<comment type="similarity">
    <text evidence="2">Belongs to the histone deacetylase family. HD type 1 subfamily.</text>
</comment>
<keyword evidence="7" id="KW-0804">Transcription</keyword>
<dbReference type="RefSeq" id="XP_009496927.1">
    <property type="nucleotide sequence ID" value="XM_009498652.1"/>
</dbReference>
<evidence type="ECO:0000313" key="12">
    <source>
        <dbReference type="Proteomes" id="UP000030693"/>
    </source>
</evidence>
<dbReference type="InterPro" id="IPR023696">
    <property type="entry name" value="Ureohydrolase_dom_sf"/>
</dbReference>
<feature type="region of interest" description="Disordered" evidence="9">
    <location>
        <begin position="404"/>
        <end position="560"/>
    </location>
</feature>
<evidence type="ECO:0000256" key="1">
    <source>
        <dbReference type="ARBA" id="ARBA00004123"/>
    </source>
</evidence>
<dbReference type="PANTHER" id="PTHR10625:SF36">
    <property type="entry name" value="HISTONE DEACETYLASE 3"/>
    <property type="match status" value="1"/>
</dbReference>
<dbReference type="Proteomes" id="UP000030693">
    <property type="component" value="Unassembled WGS sequence"/>
</dbReference>
<dbReference type="Gene3D" id="3.40.800.20">
    <property type="entry name" value="Histone deacetylase domain"/>
    <property type="match status" value="1"/>
</dbReference>
<keyword evidence="12" id="KW-1185">Reference proteome</keyword>
<evidence type="ECO:0000256" key="5">
    <source>
        <dbReference type="ARBA" id="ARBA00022853"/>
    </source>
</evidence>
<gene>
    <name evidence="11" type="ORF">H696_04786</name>
</gene>
<dbReference type="InterPro" id="IPR023801">
    <property type="entry name" value="His_deacetylse_dom"/>
</dbReference>
<keyword evidence="5" id="KW-0156">Chromatin regulator</keyword>
<dbReference type="STRING" id="691883.A0A058Z2N4"/>